<evidence type="ECO:0000313" key="2">
    <source>
        <dbReference type="Proteomes" id="UP001549257"/>
    </source>
</evidence>
<dbReference type="EMBL" id="JBEPSJ010000003">
    <property type="protein sequence ID" value="MET4583116.1"/>
    <property type="molecule type" value="Genomic_DNA"/>
</dbReference>
<dbReference type="Proteomes" id="UP001549257">
    <property type="component" value="Unassembled WGS sequence"/>
</dbReference>
<reference evidence="1 2" key="1">
    <citation type="submission" date="2024-06" db="EMBL/GenBank/DDBJ databases">
        <title>Sorghum-associated microbial communities from plants grown in Nebraska, USA.</title>
        <authorList>
            <person name="Schachtman D."/>
        </authorList>
    </citation>
    <scope>NUCLEOTIDE SEQUENCE [LARGE SCALE GENOMIC DNA]</scope>
    <source>
        <strain evidence="1 2">2857</strain>
    </source>
</reference>
<name>A0ABV2QPX8_9MICO</name>
<keyword evidence="2" id="KW-1185">Reference proteome</keyword>
<accession>A0ABV2QPX8</accession>
<sequence>MTLVRGPVAVWIDDDGKPSRLVWEGQRYRVSDEPTALADFLDERITHLPVVPPVGWRFQGTDDSGRSRVFDVRFDPARSQWILVGTYA</sequence>
<proteinExistence type="predicted"/>
<protein>
    <submittedName>
        <fullName evidence="1">Uncharacterized protein</fullName>
    </submittedName>
</protein>
<dbReference type="RefSeq" id="WP_354025286.1">
    <property type="nucleotide sequence ID" value="NZ_JBEPSJ010000003.1"/>
</dbReference>
<comment type="caution">
    <text evidence="1">The sequence shown here is derived from an EMBL/GenBank/DDBJ whole genome shotgun (WGS) entry which is preliminary data.</text>
</comment>
<organism evidence="1 2">
    <name type="scientific">Conyzicola nivalis</name>
    <dbReference type="NCBI Taxonomy" id="1477021"/>
    <lineage>
        <taxon>Bacteria</taxon>
        <taxon>Bacillati</taxon>
        <taxon>Actinomycetota</taxon>
        <taxon>Actinomycetes</taxon>
        <taxon>Micrococcales</taxon>
        <taxon>Microbacteriaceae</taxon>
        <taxon>Conyzicola</taxon>
    </lineage>
</organism>
<evidence type="ECO:0000313" key="1">
    <source>
        <dbReference type="EMBL" id="MET4583116.1"/>
    </source>
</evidence>
<gene>
    <name evidence="1" type="ORF">ABIE21_002635</name>
</gene>